<gene>
    <name evidence="2" type="primary">cxm4</name>
</gene>
<protein>
    <submittedName>
        <fullName evidence="1">MoaD family sulfur carrier protein</fullName>
    </submittedName>
    <submittedName>
        <fullName evidence="2">Sufur carrier protein</fullName>
    </submittedName>
</protein>
<dbReference type="EMBL" id="MF462127">
    <property type="protein sequence ID" value="ATE50862.1"/>
    <property type="molecule type" value="Genomic_DNA"/>
</dbReference>
<dbReference type="PANTHER" id="PTHR38031:SF1">
    <property type="entry name" value="SULFUR CARRIER PROTEIN CYSO"/>
    <property type="match status" value="1"/>
</dbReference>
<reference evidence="2" key="2">
    <citation type="submission" date="2018-01" db="EMBL/GenBank/DDBJ databases">
        <title>Heterologous Expression Guides Identification of the Biosynthetic Gene Cluster of Chuangxinmycin, an Indole Alkaloid Antibiotic.</title>
        <authorList>
            <person name="Xu X."/>
            <person name="Zhou H."/>
            <person name="Liu Y."/>
            <person name="Liu X."/>
            <person name="Fu J."/>
            <person name="Li A."/>
            <person name="Li Y."/>
            <person name="Shen Y."/>
            <person name="Bian X."/>
            <person name="Zhang Y."/>
        </authorList>
    </citation>
    <scope>NUCLEOTIDE SEQUENCE</scope>
    <source>
        <strain evidence="2">CPCC 240351</strain>
    </source>
</reference>
<dbReference type="InterPro" id="IPR016155">
    <property type="entry name" value="Mopterin_synth/thiamin_S_b"/>
</dbReference>
<dbReference type="Gene3D" id="3.10.20.30">
    <property type="match status" value="1"/>
</dbReference>
<dbReference type="EMBL" id="MG824991">
    <property type="protein sequence ID" value="AVL27079.1"/>
    <property type="molecule type" value="Genomic_DNA"/>
</dbReference>
<organism evidence="1">
    <name type="scientific">Actinoplanes tsinanensis</name>
    <dbReference type="NCBI Taxonomy" id="2039464"/>
    <lineage>
        <taxon>Bacteria</taxon>
        <taxon>Bacillati</taxon>
        <taxon>Actinomycetota</taxon>
        <taxon>Actinomycetes</taxon>
        <taxon>Micromonosporales</taxon>
        <taxon>Micromonosporaceae</taxon>
        <taxon>Actinoplanes</taxon>
    </lineage>
</organism>
<dbReference type="SMR" id="A0A290YXJ3"/>
<accession>A0A290YXJ3</accession>
<dbReference type="InterPro" id="IPR012675">
    <property type="entry name" value="Beta-grasp_dom_sf"/>
</dbReference>
<dbReference type="InterPro" id="IPR052045">
    <property type="entry name" value="Sulfur_Carrier/Prot_Modifier"/>
</dbReference>
<evidence type="ECO:0000313" key="2">
    <source>
        <dbReference type="EMBL" id="AVL27079.1"/>
    </source>
</evidence>
<dbReference type="SUPFAM" id="SSF54285">
    <property type="entry name" value="MoaD/ThiS"/>
    <property type="match status" value="1"/>
</dbReference>
<name>A0A290YXJ3_9ACTN</name>
<dbReference type="Pfam" id="PF02597">
    <property type="entry name" value="ThiS"/>
    <property type="match status" value="1"/>
</dbReference>
<dbReference type="PANTHER" id="PTHR38031">
    <property type="entry name" value="SULFUR CARRIER PROTEIN SLR0821-RELATED"/>
    <property type="match status" value="1"/>
</dbReference>
<sequence length="100" mass="11005">MPDVKLPAAFHVLTGGRRQLPVEGANIREVLVGLDQTCPGVLERLMDQEGSVKRYVNVYRNDSDIRSLDGLETKVEHHDVIWIVPAVAGGSEAARAEESR</sequence>
<reference evidence="1" key="1">
    <citation type="journal article" date="2017" name="Acta Pharm. Sin. B (APSB)">
        <title>Biosynthesis of the antibiotic chuangxinmycin from Actinoplanes tsinanensis.</title>
        <authorList>
            <person name="Shi Y."/>
            <person name="Jiang Z."/>
            <person name="Li X."/>
            <person name="Zuo L."/>
            <person name="Lei X."/>
            <person name="Yu L."/>
            <person name="Wu L."/>
            <person name="Jiang J."/>
            <person name="Hong B."/>
        </authorList>
    </citation>
    <scope>NUCLEOTIDE SEQUENCE</scope>
    <source>
        <strain evidence="1">CPCC 200056</strain>
    </source>
</reference>
<dbReference type="AlphaFoldDB" id="A0A290YXJ3"/>
<proteinExistence type="predicted"/>
<dbReference type="InterPro" id="IPR003749">
    <property type="entry name" value="ThiS/MoaD-like"/>
</dbReference>
<evidence type="ECO:0000313" key="1">
    <source>
        <dbReference type="EMBL" id="ATE50862.1"/>
    </source>
</evidence>